<protein>
    <submittedName>
        <fullName evidence="1">Winged helix-turn-helix domain-containing protein</fullName>
    </submittedName>
</protein>
<sequence>MQGTNKLTAEEKDEIRRFLPPGVDPEEAYCSVTNRIVIVSPVPGTLHELVRELAAACYDVMVFHHADYSLLVQLKPDLLILDFTRQDHAPALEGITNLELYGTRLLQLVPPVSGASLRLVSAASLAWPSSLGGALSAIKAQMAQAPKVSKTALPLQQEGVLLLKDLLLDLNRYIVQRGTHRVELTRTEFDLLRVILEGCGKVLSRQELLDRVWGEGYFGGSNIVDVHVRSLRQKLGDDPKNPSYVGTVRGIGYRAVEEIL</sequence>
<evidence type="ECO:0000313" key="2">
    <source>
        <dbReference type="Proteomes" id="UP001631969"/>
    </source>
</evidence>
<keyword evidence="2" id="KW-1185">Reference proteome</keyword>
<gene>
    <name evidence="1" type="ORF">ACI1P1_11350</name>
</gene>
<proteinExistence type="predicted"/>
<organism evidence="1 2">
    <name type="scientific">Paenibacillus mesotrionivorans</name>
    <dbReference type="NCBI Taxonomy" id="3160968"/>
    <lineage>
        <taxon>Bacteria</taxon>
        <taxon>Bacillati</taxon>
        <taxon>Bacillota</taxon>
        <taxon>Bacilli</taxon>
        <taxon>Bacillales</taxon>
        <taxon>Paenibacillaceae</taxon>
        <taxon>Paenibacillus</taxon>
    </lineage>
</organism>
<evidence type="ECO:0000313" key="1">
    <source>
        <dbReference type="EMBL" id="MFM9328888.1"/>
    </source>
</evidence>
<dbReference type="EMBL" id="JBJURJ010000006">
    <property type="protein sequence ID" value="MFM9328888.1"/>
    <property type="molecule type" value="Genomic_DNA"/>
</dbReference>
<name>A0ACC7NVY3_9BACL</name>
<accession>A0ACC7NVY3</accession>
<reference evidence="1" key="1">
    <citation type="submission" date="2024-12" db="EMBL/GenBank/DDBJ databases">
        <authorList>
            <person name="Wu N."/>
        </authorList>
    </citation>
    <scope>NUCLEOTIDE SEQUENCE</scope>
    <source>
        <strain evidence="1">P15</strain>
    </source>
</reference>
<dbReference type="Proteomes" id="UP001631969">
    <property type="component" value="Unassembled WGS sequence"/>
</dbReference>
<comment type="caution">
    <text evidence="1">The sequence shown here is derived from an EMBL/GenBank/DDBJ whole genome shotgun (WGS) entry which is preliminary data.</text>
</comment>